<keyword evidence="8" id="KW-1185">Reference proteome</keyword>
<dbReference type="AlphaFoldDB" id="A0A562D8L6"/>
<keyword evidence="4" id="KW-0808">Transferase</keyword>
<evidence type="ECO:0000256" key="4">
    <source>
        <dbReference type="ARBA" id="ARBA00022679"/>
    </source>
</evidence>
<dbReference type="PIRSF" id="PIRSF000521">
    <property type="entry name" value="Transaminase_4ab_Lys_Orn"/>
    <property type="match status" value="1"/>
</dbReference>
<keyword evidence="7" id="KW-0670">Pyruvate</keyword>
<evidence type="ECO:0000313" key="8">
    <source>
        <dbReference type="Proteomes" id="UP000321583"/>
    </source>
</evidence>
<dbReference type="RefSeq" id="WP_430538642.1">
    <property type="nucleotide sequence ID" value="NZ_VLJS01000080.1"/>
</dbReference>
<dbReference type="GO" id="GO:0004015">
    <property type="term" value="F:adenosylmethionine-8-amino-7-oxononanoate transaminase activity"/>
    <property type="evidence" value="ECO:0007669"/>
    <property type="project" value="TreeGrafter"/>
</dbReference>
<dbReference type="EMBL" id="VLJS01000080">
    <property type="protein sequence ID" value="TWH05988.1"/>
    <property type="molecule type" value="Genomic_DNA"/>
</dbReference>
<keyword evidence="5 6" id="KW-0663">Pyridoxal phosphate</keyword>
<dbReference type="FunFam" id="3.40.640.10:FF:000014">
    <property type="entry name" value="Adenosylmethionine-8-amino-7-oxononanoate aminotransferase, probable"/>
    <property type="match status" value="1"/>
</dbReference>
<comment type="cofactor">
    <cofactor evidence="1">
        <name>pyridoxal 5'-phosphate</name>
        <dbReference type="ChEBI" id="CHEBI:597326"/>
    </cofactor>
</comment>
<dbReference type="Pfam" id="PF00202">
    <property type="entry name" value="Aminotran_3"/>
    <property type="match status" value="1"/>
</dbReference>
<dbReference type="GO" id="GO:0009102">
    <property type="term" value="P:biotin biosynthetic process"/>
    <property type="evidence" value="ECO:0007669"/>
    <property type="project" value="TreeGrafter"/>
</dbReference>
<dbReference type="InterPro" id="IPR015424">
    <property type="entry name" value="PyrdxlP-dep_Trfase"/>
</dbReference>
<dbReference type="PANTHER" id="PTHR42684:SF1">
    <property type="entry name" value="BETA-ALANINE--PYRUVATE AMINOTRANSFERASE"/>
    <property type="match status" value="1"/>
</dbReference>
<keyword evidence="3" id="KW-0032">Aminotransferase</keyword>
<sequence>MSRDDAFPAPGATAPGLTAPASMDAFWMPFTANRQFRRSPRLLAAAEGMYYRDVEGRPILDGTAGLWCCNAGHARPRIVQAIARQAATMDFAPHFQMGSPLPFELAGRLKELAPRPLDHVFFTNSGSESVDTALKIAIAWHRARGEGQRAKLIGREKAYHGVGFGGISVGGLPNNRKWFGPGLPGVDHMRHTLDIARNAFSRGLPPHGVELAEDLERLVQLHDPSTIAAVIVEPISGSAGVILPPPGYLQRLREICDNYGILLVFDEVITGFGRVGAPFAAQRFGVTPDMMTVAKGLTSGCVPMGAVFVSDRVHEAFMQGPEGAIDLFHGYTYSGHPLACAAALATLDTYAEEGLLTRALELEDYWADGLHALRGSSPHIIDIRNYGLIGAIELAPQDGAPGARGYQVLEQAFRKGLLVRTTGDTIALSPPLIVERRHIDDMFSMLGEVLATL</sequence>
<dbReference type="PROSITE" id="PS00600">
    <property type="entry name" value="AA_TRANSFER_CLASS_3"/>
    <property type="match status" value="1"/>
</dbReference>
<proteinExistence type="inferred from homology"/>
<evidence type="ECO:0000256" key="2">
    <source>
        <dbReference type="ARBA" id="ARBA00008954"/>
    </source>
</evidence>
<evidence type="ECO:0000256" key="5">
    <source>
        <dbReference type="ARBA" id="ARBA00022898"/>
    </source>
</evidence>
<dbReference type="PANTHER" id="PTHR42684">
    <property type="entry name" value="ADENOSYLMETHIONINE-8-AMINO-7-OXONONANOATE AMINOTRANSFERASE"/>
    <property type="match status" value="1"/>
</dbReference>
<evidence type="ECO:0000256" key="6">
    <source>
        <dbReference type="RuleBase" id="RU003560"/>
    </source>
</evidence>
<dbReference type="GO" id="GO:0030170">
    <property type="term" value="F:pyridoxal phosphate binding"/>
    <property type="evidence" value="ECO:0007669"/>
    <property type="project" value="InterPro"/>
</dbReference>
<dbReference type="InterPro" id="IPR015422">
    <property type="entry name" value="PyrdxlP-dep_Trfase_small"/>
</dbReference>
<comment type="caution">
    <text evidence="7">The sequence shown here is derived from an EMBL/GenBank/DDBJ whole genome shotgun (WGS) entry which is preliminary data.</text>
</comment>
<evidence type="ECO:0000256" key="1">
    <source>
        <dbReference type="ARBA" id="ARBA00001933"/>
    </source>
</evidence>
<protein>
    <submittedName>
        <fullName evidence="7">Beta-alanine--pyruvate transaminase</fullName>
    </submittedName>
</protein>
<name>A0A562D8L6_9GAMM</name>
<dbReference type="SUPFAM" id="SSF53383">
    <property type="entry name" value="PLP-dependent transferases"/>
    <property type="match status" value="1"/>
</dbReference>
<gene>
    <name evidence="7" type="ORF">L613_000500000530</name>
</gene>
<reference evidence="7 8" key="1">
    <citation type="submission" date="2019-07" db="EMBL/GenBank/DDBJ databases">
        <title>Genome sequencing of lignin-degrading bacterial isolates.</title>
        <authorList>
            <person name="Gladden J."/>
        </authorList>
    </citation>
    <scope>NUCLEOTIDE SEQUENCE [LARGE SCALE GENOMIC DNA]</scope>
    <source>
        <strain evidence="7 8">J19</strain>
    </source>
</reference>
<accession>A0A562D8L6</accession>
<comment type="similarity">
    <text evidence="2 6">Belongs to the class-III pyridoxal-phosphate-dependent aminotransferase family.</text>
</comment>
<dbReference type="CDD" id="cd00610">
    <property type="entry name" value="OAT_like"/>
    <property type="match status" value="1"/>
</dbReference>
<dbReference type="Proteomes" id="UP000321583">
    <property type="component" value="Unassembled WGS sequence"/>
</dbReference>
<organism evidence="7 8">
    <name type="scientific">Pseudoxanthomonas taiwanensis J19</name>
    <dbReference type="NCBI Taxonomy" id="935569"/>
    <lineage>
        <taxon>Bacteria</taxon>
        <taxon>Pseudomonadati</taxon>
        <taxon>Pseudomonadota</taxon>
        <taxon>Gammaproteobacteria</taxon>
        <taxon>Lysobacterales</taxon>
        <taxon>Lysobacteraceae</taxon>
        <taxon>Pseudoxanthomonas</taxon>
    </lineage>
</organism>
<dbReference type="Gene3D" id="3.90.1150.10">
    <property type="entry name" value="Aspartate Aminotransferase, domain 1"/>
    <property type="match status" value="1"/>
</dbReference>
<dbReference type="InterPro" id="IPR015421">
    <property type="entry name" value="PyrdxlP-dep_Trfase_major"/>
</dbReference>
<dbReference type="InterPro" id="IPR005814">
    <property type="entry name" value="Aminotrans_3"/>
</dbReference>
<evidence type="ECO:0000256" key="3">
    <source>
        <dbReference type="ARBA" id="ARBA00022576"/>
    </source>
</evidence>
<evidence type="ECO:0000313" key="7">
    <source>
        <dbReference type="EMBL" id="TWH05988.1"/>
    </source>
</evidence>
<dbReference type="Gene3D" id="3.40.640.10">
    <property type="entry name" value="Type I PLP-dependent aspartate aminotransferase-like (Major domain)"/>
    <property type="match status" value="1"/>
</dbReference>
<dbReference type="InterPro" id="IPR049704">
    <property type="entry name" value="Aminotrans_3_PPA_site"/>
</dbReference>